<feature type="domain" description="VWFC" evidence="9">
    <location>
        <begin position="97"/>
        <end position="163"/>
    </location>
</feature>
<feature type="chain" id="PRO_5019406183" evidence="7">
    <location>
        <begin position="24"/>
        <end position="330"/>
    </location>
</feature>
<dbReference type="GO" id="GO:0045597">
    <property type="term" value="P:positive regulation of cell differentiation"/>
    <property type="evidence" value="ECO:0007669"/>
    <property type="project" value="TreeGrafter"/>
</dbReference>
<evidence type="ECO:0000259" key="8">
    <source>
        <dbReference type="PROSITE" id="PS01225"/>
    </source>
</evidence>
<dbReference type="PROSITE" id="PS01225">
    <property type="entry name" value="CTCK_2"/>
    <property type="match status" value="1"/>
</dbReference>
<evidence type="ECO:0000259" key="9">
    <source>
        <dbReference type="PROSITE" id="PS50184"/>
    </source>
</evidence>
<comment type="subcellular location">
    <subcellularLocation>
        <location evidence="1">Secreted</location>
    </subcellularLocation>
</comment>
<dbReference type="InterPro" id="IPR036383">
    <property type="entry name" value="TSP1_rpt_sf"/>
</dbReference>
<dbReference type="InterPro" id="IPR043973">
    <property type="entry name" value="TSP1_CCN"/>
</dbReference>
<evidence type="ECO:0000256" key="1">
    <source>
        <dbReference type="ARBA" id="ARBA00004613"/>
    </source>
</evidence>
<dbReference type="AlphaFoldDB" id="A0A401RWW8"/>
<sequence>MRNLWVESTVTFYVLCIASKVGAQLCPYPCHCPPTLPLCAPGVPLVVDACGCCRVCAKQLGEYCTGVDVCDPHQHLFCDQSISLSGTRGICTSLEAGTCEFNGVIYKDGDVFQPSCKYHCWCSDGGIGCIPRCSEDVRLQGPDCLYPKRVEIPGECCPRWICEKQDNGIFGDALAAYRSEVLYGRYVSNVPYNCPEQSSEWSACSRSCGIGVSTRISNKNDRCILETQSQLCIVRPCQHDDANEAHMRRKICRPTTRAPYPIQFEYNNCISVKAYRPRYCGLCSDRRCCTPHKTRTELLEFRCNHGRIVKQQMMFIISCVCHYNCSHAYN</sequence>
<name>A0A401RWW8_CHIPU</name>
<dbReference type="PROSITE" id="PS51323">
    <property type="entry name" value="IGFBP_N_2"/>
    <property type="match status" value="1"/>
</dbReference>
<keyword evidence="3" id="KW-0964">Secreted</keyword>
<organism evidence="11 12">
    <name type="scientific">Chiloscyllium punctatum</name>
    <name type="common">Brownbanded bambooshark</name>
    <name type="synonym">Hemiscyllium punctatum</name>
    <dbReference type="NCBI Taxonomy" id="137246"/>
    <lineage>
        <taxon>Eukaryota</taxon>
        <taxon>Metazoa</taxon>
        <taxon>Chordata</taxon>
        <taxon>Craniata</taxon>
        <taxon>Vertebrata</taxon>
        <taxon>Chondrichthyes</taxon>
        <taxon>Elasmobranchii</taxon>
        <taxon>Galeomorphii</taxon>
        <taxon>Galeoidea</taxon>
        <taxon>Orectolobiformes</taxon>
        <taxon>Hemiscylliidae</taxon>
        <taxon>Chiloscyllium</taxon>
    </lineage>
</organism>
<dbReference type="SMART" id="SM00041">
    <property type="entry name" value="CT"/>
    <property type="match status" value="1"/>
</dbReference>
<feature type="domain" description="CTCK" evidence="8">
    <location>
        <begin position="252"/>
        <end position="326"/>
    </location>
</feature>
<reference evidence="11 12" key="1">
    <citation type="journal article" date="2018" name="Nat. Ecol. Evol.">
        <title>Shark genomes provide insights into elasmobranch evolution and the origin of vertebrates.</title>
        <authorList>
            <person name="Hara Y"/>
            <person name="Yamaguchi K"/>
            <person name="Onimaru K"/>
            <person name="Kadota M"/>
            <person name="Koyanagi M"/>
            <person name="Keeley SD"/>
            <person name="Tatsumi K"/>
            <person name="Tanaka K"/>
            <person name="Motone F"/>
            <person name="Kageyama Y"/>
            <person name="Nozu R"/>
            <person name="Adachi N"/>
            <person name="Nishimura O"/>
            <person name="Nakagawa R"/>
            <person name="Tanegashima C"/>
            <person name="Kiyatake I"/>
            <person name="Matsumoto R"/>
            <person name="Murakumo K"/>
            <person name="Nishida K"/>
            <person name="Terakita A"/>
            <person name="Kuratani S"/>
            <person name="Sato K"/>
            <person name="Hyodo S Kuraku.S."/>
        </authorList>
    </citation>
    <scope>NUCLEOTIDE SEQUENCE [LARGE SCALE GENOMIC DNA]</scope>
</reference>
<dbReference type="GO" id="GO:0007155">
    <property type="term" value="P:cell adhesion"/>
    <property type="evidence" value="ECO:0007669"/>
    <property type="project" value="TreeGrafter"/>
</dbReference>
<dbReference type="Pfam" id="PF00219">
    <property type="entry name" value="IGFBP"/>
    <property type="match status" value="1"/>
</dbReference>
<dbReference type="SUPFAM" id="SSF57184">
    <property type="entry name" value="Growth factor receptor domain"/>
    <property type="match status" value="1"/>
</dbReference>
<feature type="domain" description="IGFBP N-terminal" evidence="10">
    <location>
        <begin position="22"/>
        <end position="94"/>
    </location>
</feature>
<keyword evidence="5" id="KW-1015">Disulfide bond</keyword>
<dbReference type="PROSITE" id="PS01185">
    <property type="entry name" value="CTCK_1"/>
    <property type="match status" value="1"/>
</dbReference>
<dbReference type="SUPFAM" id="SSF82895">
    <property type="entry name" value="TSP-1 type 1 repeat"/>
    <property type="match status" value="1"/>
</dbReference>
<dbReference type="PANTHER" id="PTHR11348">
    <property type="entry name" value="CONNECTIVE TISSUE GROWTH FACTOR-RELATED"/>
    <property type="match status" value="1"/>
</dbReference>
<dbReference type="InterPro" id="IPR006208">
    <property type="entry name" value="Glyco_hormone_CN"/>
</dbReference>
<dbReference type="GO" id="GO:0007165">
    <property type="term" value="P:signal transduction"/>
    <property type="evidence" value="ECO:0007669"/>
    <property type="project" value="InterPro"/>
</dbReference>
<dbReference type="InterPro" id="IPR050941">
    <property type="entry name" value="CCN"/>
</dbReference>
<dbReference type="SMART" id="SM00121">
    <property type="entry name" value="IB"/>
    <property type="match status" value="1"/>
</dbReference>
<dbReference type="SUPFAM" id="SSF57603">
    <property type="entry name" value="FnI-like domain"/>
    <property type="match status" value="1"/>
</dbReference>
<dbReference type="Pfam" id="PF00093">
    <property type="entry name" value="VWC"/>
    <property type="match status" value="1"/>
</dbReference>
<dbReference type="InterPro" id="IPR000884">
    <property type="entry name" value="TSP1_rpt"/>
</dbReference>
<comment type="caution">
    <text evidence="6">Lacks conserved residue(s) required for the propagation of feature annotation.</text>
</comment>
<dbReference type="Pfam" id="PF00007">
    <property type="entry name" value="Cys_knot"/>
    <property type="match status" value="1"/>
</dbReference>
<dbReference type="InterPro" id="IPR001007">
    <property type="entry name" value="VWF_dom"/>
</dbReference>
<dbReference type="STRING" id="137246.A0A401RWW8"/>
<dbReference type="GO" id="GO:0005178">
    <property type="term" value="F:integrin binding"/>
    <property type="evidence" value="ECO:0007669"/>
    <property type="project" value="TreeGrafter"/>
</dbReference>
<dbReference type="InterPro" id="IPR006207">
    <property type="entry name" value="Cys_knot_C"/>
</dbReference>
<dbReference type="PROSITE" id="PS50092">
    <property type="entry name" value="TSP1"/>
    <property type="match status" value="1"/>
</dbReference>
<evidence type="ECO:0000259" key="10">
    <source>
        <dbReference type="PROSITE" id="PS51323"/>
    </source>
</evidence>
<dbReference type="InterPro" id="IPR012395">
    <property type="entry name" value="IGFBP_CNN"/>
</dbReference>
<evidence type="ECO:0000313" key="11">
    <source>
        <dbReference type="EMBL" id="GCC22633.1"/>
    </source>
</evidence>
<protein>
    <submittedName>
        <fullName evidence="11">Uncharacterized protein</fullName>
    </submittedName>
</protein>
<evidence type="ECO:0000256" key="3">
    <source>
        <dbReference type="ARBA" id="ARBA00022525"/>
    </source>
</evidence>
<dbReference type="SMART" id="SM00214">
    <property type="entry name" value="VWC"/>
    <property type="match status" value="1"/>
</dbReference>
<dbReference type="OrthoDB" id="365605at2759"/>
<dbReference type="GO" id="GO:0005615">
    <property type="term" value="C:extracellular space"/>
    <property type="evidence" value="ECO:0007669"/>
    <property type="project" value="TreeGrafter"/>
</dbReference>
<evidence type="ECO:0000256" key="6">
    <source>
        <dbReference type="PROSITE-ProRule" id="PRU00039"/>
    </source>
</evidence>
<evidence type="ECO:0000256" key="2">
    <source>
        <dbReference type="ARBA" id="ARBA00008125"/>
    </source>
</evidence>
<proteinExistence type="inferred from homology"/>
<evidence type="ECO:0000256" key="7">
    <source>
        <dbReference type="SAM" id="SignalP"/>
    </source>
</evidence>
<dbReference type="SMART" id="SM00209">
    <property type="entry name" value="TSP1"/>
    <property type="match status" value="1"/>
</dbReference>
<accession>A0A401RWW8</accession>
<dbReference type="Gene3D" id="2.20.100.10">
    <property type="entry name" value="Thrombospondin type-1 (TSP1) repeat"/>
    <property type="match status" value="1"/>
</dbReference>
<evidence type="ECO:0000313" key="12">
    <source>
        <dbReference type="Proteomes" id="UP000287033"/>
    </source>
</evidence>
<dbReference type="OMA" id="GCIPRCS"/>
<dbReference type="Proteomes" id="UP000287033">
    <property type="component" value="Unassembled WGS sequence"/>
</dbReference>
<dbReference type="GO" id="GO:0008201">
    <property type="term" value="F:heparin binding"/>
    <property type="evidence" value="ECO:0007669"/>
    <property type="project" value="TreeGrafter"/>
</dbReference>
<feature type="signal peptide" evidence="7">
    <location>
        <begin position="1"/>
        <end position="23"/>
    </location>
</feature>
<comment type="caution">
    <text evidence="11">The sequence shown here is derived from an EMBL/GenBank/DDBJ whole genome shotgun (WGS) entry which is preliminary data.</text>
</comment>
<dbReference type="Pfam" id="PF19035">
    <property type="entry name" value="TSP1_CCN"/>
    <property type="match status" value="1"/>
</dbReference>
<dbReference type="PROSITE" id="PS01208">
    <property type="entry name" value="VWFC_1"/>
    <property type="match status" value="1"/>
</dbReference>
<evidence type="ECO:0000256" key="5">
    <source>
        <dbReference type="ARBA" id="ARBA00023157"/>
    </source>
</evidence>
<dbReference type="GO" id="GO:0031012">
    <property type="term" value="C:extracellular matrix"/>
    <property type="evidence" value="ECO:0007669"/>
    <property type="project" value="TreeGrafter"/>
</dbReference>
<dbReference type="InterPro" id="IPR009030">
    <property type="entry name" value="Growth_fac_rcpt_cys_sf"/>
</dbReference>
<keyword evidence="4 7" id="KW-0732">Signal</keyword>
<gene>
    <name evidence="11" type="ORF">chiPu_0001021</name>
</gene>
<dbReference type="EMBL" id="BEZZ01000014">
    <property type="protein sequence ID" value="GCC22633.1"/>
    <property type="molecule type" value="Genomic_DNA"/>
</dbReference>
<dbReference type="PIRSF" id="PIRSF036495">
    <property type="entry name" value="IGFBP_rP_CNN"/>
    <property type="match status" value="1"/>
</dbReference>
<comment type="similarity">
    <text evidence="2">Belongs to the CCN family.</text>
</comment>
<dbReference type="PANTHER" id="PTHR11348:SF22">
    <property type="entry name" value="CCN FAMILY MEMBER 5"/>
    <property type="match status" value="1"/>
</dbReference>
<dbReference type="InterPro" id="IPR000867">
    <property type="entry name" value="IGFBP-like"/>
</dbReference>
<evidence type="ECO:0000256" key="4">
    <source>
        <dbReference type="ARBA" id="ARBA00022729"/>
    </source>
</evidence>
<dbReference type="PROSITE" id="PS50184">
    <property type="entry name" value="VWFC_2"/>
    <property type="match status" value="1"/>
</dbReference>
<keyword evidence="12" id="KW-1185">Reference proteome</keyword>